<organism evidence="1 2">
    <name type="scientific">Thiothrix lacustris</name>
    <dbReference type="NCBI Taxonomy" id="525917"/>
    <lineage>
        <taxon>Bacteria</taxon>
        <taxon>Pseudomonadati</taxon>
        <taxon>Pseudomonadota</taxon>
        <taxon>Gammaproteobacteria</taxon>
        <taxon>Thiotrichales</taxon>
        <taxon>Thiotrichaceae</taxon>
        <taxon>Thiothrix</taxon>
    </lineage>
</organism>
<sequence length="244" mass="26505">MAQNHVVTTSALSGAIGKLNMQSQAALIMEMEKRQRENRVITDTNLQNQLTEVALKATEALSKAQILDDFEKGQLEDAFQQFLTTSGLESILGGMSITIDGEAYSLTSVLMSVVNADKIAEETFTFDQTTGLLTGAQFTLQDGYLANMTYTKTEVLDPNTNLPTGDIKFTGECTNWRGITVNESFTIRPIKQTITIEGQPFETVADNQLVKRTHITFDITALFEPAVAITAAIPDLNANGAVGS</sequence>
<evidence type="ECO:0000313" key="1">
    <source>
        <dbReference type="EMBL" id="OQX12810.1"/>
    </source>
</evidence>
<dbReference type="AlphaFoldDB" id="A0A1Y1QSX2"/>
<dbReference type="Proteomes" id="UP000192491">
    <property type="component" value="Unassembled WGS sequence"/>
</dbReference>
<dbReference type="EMBL" id="MTEJ01000058">
    <property type="protein sequence ID" value="OQX12810.1"/>
    <property type="molecule type" value="Genomic_DNA"/>
</dbReference>
<gene>
    <name evidence="1" type="ORF">BWK73_13930</name>
</gene>
<comment type="caution">
    <text evidence="1">The sequence shown here is derived from an EMBL/GenBank/DDBJ whole genome shotgun (WGS) entry which is preliminary data.</text>
</comment>
<accession>A0A1Y1QSX2</accession>
<name>A0A1Y1QSX2_9GAMM</name>
<evidence type="ECO:0000313" key="2">
    <source>
        <dbReference type="Proteomes" id="UP000192491"/>
    </source>
</evidence>
<protein>
    <submittedName>
        <fullName evidence="1">Uncharacterized protein</fullName>
    </submittedName>
</protein>
<reference evidence="1 2" key="1">
    <citation type="submission" date="2017-01" db="EMBL/GenBank/DDBJ databases">
        <title>Novel large sulfur bacteria in the metagenomes of groundwater-fed chemosynthetic microbial mats in the Lake Huron basin.</title>
        <authorList>
            <person name="Sharrar A.M."/>
            <person name="Flood B.E."/>
            <person name="Bailey J.V."/>
            <person name="Jones D.S."/>
            <person name="Biddanda B."/>
            <person name="Ruberg S.A."/>
            <person name="Marcus D.N."/>
            <person name="Dick G.J."/>
        </authorList>
    </citation>
    <scope>NUCLEOTIDE SEQUENCE [LARGE SCALE GENOMIC DNA]</scope>
    <source>
        <strain evidence="1">A8</strain>
    </source>
</reference>
<proteinExistence type="predicted"/>